<feature type="domain" description="O-antigen ligase-related" evidence="6">
    <location>
        <begin position="201"/>
        <end position="344"/>
    </location>
</feature>
<dbReference type="AlphaFoldDB" id="A0A8J6ZHN4"/>
<proteinExistence type="predicted"/>
<reference evidence="7" key="1">
    <citation type="submission" date="2020-10" db="EMBL/GenBank/DDBJ databases">
        <authorList>
            <person name="Castelo-Branco R."/>
            <person name="Eusebio N."/>
            <person name="Adriana R."/>
            <person name="Vieira A."/>
            <person name="Brugerolle De Fraissinette N."/>
            <person name="Rezende De Castro R."/>
            <person name="Schneider M.P."/>
            <person name="Vasconcelos V."/>
            <person name="Leao P.N."/>
        </authorList>
    </citation>
    <scope>NUCLEOTIDE SEQUENCE</scope>
    <source>
        <strain evidence="7">LEGE 12446</strain>
    </source>
</reference>
<evidence type="ECO:0000313" key="8">
    <source>
        <dbReference type="Proteomes" id="UP000622533"/>
    </source>
</evidence>
<dbReference type="GO" id="GO:0016020">
    <property type="term" value="C:membrane"/>
    <property type="evidence" value="ECO:0007669"/>
    <property type="project" value="UniProtKB-SubCell"/>
</dbReference>
<dbReference type="InterPro" id="IPR051533">
    <property type="entry name" value="WaaL-like"/>
</dbReference>
<evidence type="ECO:0000259" key="6">
    <source>
        <dbReference type="Pfam" id="PF04932"/>
    </source>
</evidence>
<comment type="caution">
    <text evidence="7">The sequence shown here is derived from an EMBL/GenBank/DDBJ whole genome shotgun (WGS) entry which is preliminary data.</text>
</comment>
<evidence type="ECO:0000256" key="3">
    <source>
        <dbReference type="ARBA" id="ARBA00022989"/>
    </source>
</evidence>
<keyword evidence="3 5" id="KW-1133">Transmembrane helix</keyword>
<name>A0A8J6ZHN4_DESMC</name>
<evidence type="ECO:0000256" key="4">
    <source>
        <dbReference type="ARBA" id="ARBA00023136"/>
    </source>
</evidence>
<feature type="transmembrane region" description="Helical" evidence="5">
    <location>
        <begin position="170"/>
        <end position="186"/>
    </location>
</feature>
<dbReference type="Proteomes" id="UP000622533">
    <property type="component" value="Unassembled WGS sequence"/>
</dbReference>
<dbReference type="PANTHER" id="PTHR37422:SF17">
    <property type="entry name" value="O-ANTIGEN LIGASE"/>
    <property type="match status" value="1"/>
</dbReference>
<dbReference type="PANTHER" id="PTHR37422">
    <property type="entry name" value="TEICHURONIC ACID BIOSYNTHESIS PROTEIN TUAE"/>
    <property type="match status" value="1"/>
</dbReference>
<evidence type="ECO:0000256" key="5">
    <source>
        <dbReference type="SAM" id="Phobius"/>
    </source>
</evidence>
<dbReference type="RefSeq" id="WP_193913038.1">
    <property type="nucleotide sequence ID" value="NZ_JADEXS020000001.1"/>
</dbReference>
<accession>A0A8J6ZHN4</accession>
<keyword evidence="7" id="KW-0436">Ligase</keyword>
<keyword evidence="8" id="KW-1185">Reference proteome</keyword>
<keyword evidence="4 5" id="KW-0472">Membrane</keyword>
<dbReference type="GO" id="GO:0016874">
    <property type="term" value="F:ligase activity"/>
    <property type="evidence" value="ECO:0007669"/>
    <property type="project" value="UniProtKB-KW"/>
</dbReference>
<feature type="transmembrane region" description="Helical" evidence="5">
    <location>
        <begin position="128"/>
        <end position="150"/>
    </location>
</feature>
<dbReference type="InterPro" id="IPR007016">
    <property type="entry name" value="O-antigen_ligase-rel_domated"/>
</dbReference>
<evidence type="ECO:0000313" key="7">
    <source>
        <dbReference type="EMBL" id="MBE9021144.1"/>
    </source>
</evidence>
<keyword evidence="2 5" id="KW-0812">Transmembrane</keyword>
<feature type="transmembrane region" description="Helical" evidence="5">
    <location>
        <begin position="45"/>
        <end position="63"/>
    </location>
</feature>
<dbReference type="EMBL" id="JADEXS010000008">
    <property type="protein sequence ID" value="MBE9021144.1"/>
    <property type="molecule type" value="Genomic_DNA"/>
</dbReference>
<feature type="transmembrane region" description="Helical" evidence="5">
    <location>
        <begin position="327"/>
        <end position="347"/>
    </location>
</feature>
<sequence>MRKLLIFAEYVFTVASLIVYSGAIITVVLSGGALQQDHVEYDNSLTRIIYLIIYAITLFLLILRWKKTIYILTKGFSFYPIFILAAVSIIWSADASATLKSSFSLINSSLFGMYFASRYSLKQQLELLAWSFGIVIVLSFMFAVALPQYGIQADAGSSKWRGVFTHKNGLGARMVISSIVFFILGYQNKGHSWRWLLWAGFSFSILLLLLSSSTSSLALLLIMIVVFFAFQVWRWSYEFMVPTLIIMATISQILYFWLSYTADAVLSGIGKDPTLTGRTDLWPLVMDMIWKRPWLGYGYAAFWQGWDGESAYIWLNSGWTPSHAHNGYLTICLDLGFLGLGLFILGFWRSYLQAVSWVRISKTASDIWPVIHMTYIILASLTESALLQSNSFNWILYVTVCLSVKITRERKIKSQVIDN</sequence>
<gene>
    <name evidence="7" type="ORF">IQ276_01325</name>
</gene>
<feature type="transmembrane region" description="Helical" evidence="5">
    <location>
        <begin position="216"/>
        <end position="233"/>
    </location>
</feature>
<evidence type="ECO:0000256" key="1">
    <source>
        <dbReference type="ARBA" id="ARBA00004141"/>
    </source>
</evidence>
<dbReference type="Pfam" id="PF04932">
    <property type="entry name" value="Wzy_C"/>
    <property type="match status" value="1"/>
</dbReference>
<protein>
    <submittedName>
        <fullName evidence="7">O-antigen ligase family protein</fullName>
    </submittedName>
</protein>
<comment type="subcellular location">
    <subcellularLocation>
        <location evidence="1">Membrane</location>
        <topology evidence="1">Multi-pass membrane protein</topology>
    </subcellularLocation>
</comment>
<evidence type="ECO:0000256" key="2">
    <source>
        <dbReference type="ARBA" id="ARBA00022692"/>
    </source>
</evidence>
<organism evidence="7 8">
    <name type="scientific">Desmonostoc muscorum LEGE 12446</name>
    <dbReference type="NCBI Taxonomy" id="1828758"/>
    <lineage>
        <taxon>Bacteria</taxon>
        <taxon>Bacillati</taxon>
        <taxon>Cyanobacteriota</taxon>
        <taxon>Cyanophyceae</taxon>
        <taxon>Nostocales</taxon>
        <taxon>Nostocaceae</taxon>
        <taxon>Desmonostoc</taxon>
    </lineage>
</organism>
<feature type="transmembrane region" description="Helical" evidence="5">
    <location>
        <begin position="240"/>
        <end position="258"/>
    </location>
</feature>
<feature type="transmembrane region" description="Helical" evidence="5">
    <location>
        <begin position="7"/>
        <end position="33"/>
    </location>
</feature>
<feature type="transmembrane region" description="Helical" evidence="5">
    <location>
        <begin position="75"/>
        <end position="93"/>
    </location>
</feature>